<comment type="caution">
    <text evidence="8">The sequence shown here is derived from an EMBL/GenBank/DDBJ whole genome shotgun (WGS) entry which is preliminary data.</text>
</comment>
<evidence type="ECO:0000256" key="1">
    <source>
        <dbReference type="ARBA" id="ARBA00005380"/>
    </source>
</evidence>
<evidence type="ECO:0000259" key="7">
    <source>
        <dbReference type="Pfam" id="PF00294"/>
    </source>
</evidence>
<comment type="similarity">
    <text evidence="1">Belongs to the carbohydrate kinase pfkB family.</text>
</comment>
<proteinExistence type="inferred from homology"/>
<dbReference type="InterPro" id="IPR002173">
    <property type="entry name" value="Carboh/pur_kinase_PfkB_CS"/>
</dbReference>
<evidence type="ECO:0000256" key="6">
    <source>
        <dbReference type="PIRNR" id="PIRNR000535"/>
    </source>
</evidence>
<dbReference type="PIRSF" id="PIRSF000535">
    <property type="entry name" value="1PFK/6PFK/LacC"/>
    <property type="match status" value="1"/>
</dbReference>
<keyword evidence="5 6" id="KW-0067">ATP-binding</keyword>
<dbReference type="PANTHER" id="PTHR46566">
    <property type="entry name" value="1-PHOSPHOFRUCTOKINASE-RELATED"/>
    <property type="match status" value="1"/>
</dbReference>
<reference evidence="8 9" key="1">
    <citation type="submission" date="2014-12" db="EMBL/GenBank/DDBJ databases">
        <title>Draft genome sequence of Paenibacillus kamchatkensis strain B-2647.</title>
        <authorList>
            <person name="Karlyshev A.V."/>
            <person name="Kudryashova E.B."/>
        </authorList>
    </citation>
    <scope>NUCLEOTIDE SEQUENCE [LARGE SCALE GENOMIC DNA]</scope>
    <source>
        <strain evidence="8 9">VKM B-2647</strain>
    </source>
</reference>
<comment type="similarity">
    <text evidence="6">Belongs to the carbohydrate kinase PfkB family. LacC subfamily.</text>
</comment>
<evidence type="ECO:0000313" key="9">
    <source>
        <dbReference type="Proteomes" id="UP000031967"/>
    </source>
</evidence>
<name>A0ABR5ALQ1_9BACL</name>
<keyword evidence="4" id="KW-0418">Kinase</keyword>
<keyword evidence="9" id="KW-1185">Reference proteome</keyword>
<dbReference type="Gene3D" id="3.40.1190.20">
    <property type="match status" value="1"/>
</dbReference>
<dbReference type="EMBL" id="JXAK01000004">
    <property type="protein sequence ID" value="KIL41953.1"/>
    <property type="molecule type" value="Genomic_DNA"/>
</dbReference>
<dbReference type="CDD" id="cd01164">
    <property type="entry name" value="FruK_PfkB_like"/>
    <property type="match status" value="1"/>
</dbReference>
<dbReference type="InterPro" id="IPR017583">
    <property type="entry name" value="Tagatose/fructose_Pkinase"/>
</dbReference>
<dbReference type="NCBIfam" id="TIGR03168">
    <property type="entry name" value="1-PFK"/>
    <property type="match status" value="1"/>
</dbReference>
<evidence type="ECO:0000256" key="3">
    <source>
        <dbReference type="ARBA" id="ARBA00022741"/>
    </source>
</evidence>
<sequence>MITTVTLNAAIDKTYYLSSFPLGQVTRVRRMFAEPGGKGLNVARVIRLLGYPVLATGIVGGHNGRFIESALSSQQIDHDFIRIEDESRLCLNFIDESSGTSTEVLEQGPDVPETAWASFKERLAGLAGRSRIVCFSGSLPKGVPKDGYAQLIRIVKQAGALAFLDTSGEALIQGTAAQPDFIKPNEDEIGTLMENMGIPSGALQPGEALQRLQAAARIPNITVSLGARGSLTCFEQTLFQVSPPPLQAVNTVGCGDSYVAGMAVSALEGLPVERCLQQAAAVAAANALTDRAGYVNKADVDALLPQIRVERL</sequence>
<evidence type="ECO:0000256" key="5">
    <source>
        <dbReference type="ARBA" id="ARBA00022840"/>
    </source>
</evidence>
<evidence type="ECO:0000256" key="2">
    <source>
        <dbReference type="ARBA" id="ARBA00022679"/>
    </source>
</evidence>
<evidence type="ECO:0000313" key="8">
    <source>
        <dbReference type="EMBL" id="KIL41953.1"/>
    </source>
</evidence>
<gene>
    <name evidence="8" type="ORF">SD70_03535</name>
</gene>
<dbReference type="InterPro" id="IPR029056">
    <property type="entry name" value="Ribokinase-like"/>
</dbReference>
<accession>A0ABR5ALQ1</accession>
<dbReference type="PROSITE" id="PS00583">
    <property type="entry name" value="PFKB_KINASES_1"/>
    <property type="match status" value="1"/>
</dbReference>
<comment type="pathway">
    <text evidence="6">Carbohydrate metabolism; D-tagatose 6-phosphate degradation; D-glyceraldehyde 3-phosphate and glycerone phosphate from D-tagatose 6-phosphate: step 1/2.</text>
</comment>
<keyword evidence="2 6" id="KW-0808">Transferase</keyword>
<dbReference type="PANTHER" id="PTHR46566:SF5">
    <property type="entry name" value="1-PHOSPHOFRUCTOKINASE"/>
    <property type="match status" value="1"/>
</dbReference>
<dbReference type="Proteomes" id="UP000031967">
    <property type="component" value="Unassembled WGS sequence"/>
</dbReference>
<organism evidence="8 9">
    <name type="scientific">Gordoniibacillus kamchatkensis</name>
    <dbReference type="NCBI Taxonomy" id="1590651"/>
    <lineage>
        <taxon>Bacteria</taxon>
        <taxon>Bacillati</taxon>
        <taxon>Bacillota</taxon>
        <taxon>Bacilli</taxon>
        <taxon>Bacillales</taxon>
        <taxon>Paenibacillaceae</taxon>
        <taxon>Gordoniibacillus</taxon>
    </lineage>
</organism>
<evidence type="ECO:0000256" key="4">
    <source>
        <dbReference type="ARBA" id="ARBA00022777"/>
    </source>
</evidence>
<keyword evidence="6" id="KW-0423">Lactose metabolism</keyword>
<dbReference type="InterPro" id="IPR011611">
    <property type="entry name" value="PfkB_dom"/>
</dbReference>
<dbReference type="RefSeq" id="WP_041045716.1">
    <property type="nucleotide sequence ID" value="NZ_JXAK01000004.1"/>
</dbReference>
<dbReference type="Pfam" id="PF00294">
    <property type="entry name" value="PfkB"/>
    <property type="match status" value="1"/>
</dbReference>
<keyword evidence="3 6" id="KW-0547">Nucleotide-binding</keyword>
<dbReference type="EC" id="2.7.1.144" evidence="6"/>
<feature type="domain" description="Carbohydrate kinase PfkB" evidence="7">
    <location>
        <begin position="6"/>
        <end position="289"/>
    </location>
</feature>
<dbReference type="SUPFAM" id="SSF53613">
    <property type="entry name" value="Ribokinase-like"/>
    <property type="match status" value="1"/>
</dbReference>
<comment type="catalytic activity">
    <reaction evidence="6">
        <text>D-tagatofuranose 6-phosphate + ATP = D-tagatofuranose 1,6-bisphosphate + ADP + H(+)</text>
        <dbReference type="Rhea" id="RHEA:12420"/>
        <dbReference type="ChEBI" id="CHEBI:15378"/>
        <dbReference type="ChEBI" id="CHEBI:30616"/>
        <dbReference type="ChEBI" id="CHEBI:58694"/>
        <dbReference type="ChEBI" id="CHEBI:58695"/>
        <dbReference type="ChEBI" id="CHEBI:456216"/>
        <dbReference type="EC" id="2.7.1.144"/>
    </reaction>
</comment>
<protein>
    <recommendedName>
        <fullName evidence="6">Tagatose-6-phosphate kinase</fullName>
        <ecNumber evidence="6">2.7.1.144</ecNumber>
    </recommendedName>
</protein>